<reference evidence="3" key="1">
    <citation type="submission" date="2022-11" db="UniProtKB">
        <authorList>
            <consortium name="EnsemblMetazoa"/>
        </authorList>
    </citation>
    <scope>IDENTIFICATION</scope>
</reference>
<accession>A0A913X495</accession>
<dbReference type="KEGG" id="epa:110237451"/>
<dbReference type="Proteomes" id="UP000887567">
    <property type="component" value="Unplaced"/>
</dbReference>
<evidence type="ECO:0000313" key="4">
    <source>
        <dbReference type="Proteomes" id="UP000887567"/>
    </source>
</evidence>
<dbReference type="InterPro" id="IPR045860">
    <property type="entry name" value="Snake_toxin-like_sf"/>
</dbReference>
<dbReference type="EnsemblMetazoa" id="XM_021043078.2">
    <property type="protein sequence ID" value="XP_020898737.1"/>
    <property type="gene ID" value="LOC110237451"/>
</dbReference>
<dbReference type="Pfam" id="PF00021">
    <property type="entry name" value="UPAR_LY6"/>
    <property type="match status" value="1"/>
</dbReference>
<evidence type="ECO:0000256" key="1">
    <source>
        <dbReference type="SAM" id="SignalP"/>
    </source>
</evidence>
<proteinExistence type="predicted"/>
<organism evidence="3 4">
    <name type="scientific">Exaiptasia diaphana</name>
    <name type="common">Tropical sea anemone</name>
    <name type="synonym">Aiptasia pulchella</name>
    <dbReference type="NCBI Taxonomy" id="2652724"/>
    <lineage>
        <taxon>Eukaryota</taxon>
        <taxon>Metazoa</taxon>
        <taxon>Cnidaria</taxon>
        <taxon>Anthozoa</taxon>
        <taxon>Hexacorallia</taxon>
        <taxon>Actiniaria</taxon>
        <taxon>Aiptasiidae</taxon>
        <taxon>Exaiptasia</taxon>
    </lineage>
</organism>
<feature type="domain" description="UPAR/Ly6" evidence="2">
    <location>
        <begin position="23"/>
        <end position="106"/>
    </location>
</feature>
<dbReference type="GeneID" id="110237451"/>
<keyword evidence="1" id="KW-0732">Signal</keyword>
<name>A0A913X495_EXADI</name>
<evidence type="ECO:0000259" key="2">
    <source>
        <dbReference type="Pfam" id="PF00021"/>
    </source>
</evidence>
<dbReference type="InterPro" id="IPR016054">
    <property type="entry name" value="LY6_UPA_recep-like"/>
</dbReference>
<dbReference type="AlphaFoldDB" id="A0A913X495"/>
<feature type="chain" id="PRO_5037386911" description="UPAR/Ly6 domain-containing protein" evidence="1">
    <location>
        <begin position="23"/>
        <end position="134"/>
    </location>
</feature>
<protein>
    <recommendedName>
        <fullName evidence="2">UPAR/Ly6 domain-containing protein</fullName>
    </recommendedName>
</protein>
<evidence type="ECO:0000313" key="3">
    <source>
        <dbReference type="EnsemblMetazoa" id="XP_020898737.1"/>
    </source>
</evidence>
<dbReference type="SUPFAM" id="SSF57302">
    <property type="entry name" value="Snake toxin-like"/>
    <property type="match status" value="1"/>
</dbReference>
<sequence length="134" mass="14611">MKSLHVLFFLLTSLDYSNMVEGDTRCFMCLSADSWSSCDRDAKRVWCYSTSTCIKGSIKGVRNASSIELFFKGCAKTCNKREVPQCADGQLDCQINCCTDGDYCNAGTGLSASIPFTLMLTGTGLTALLRRGIV</sequence>
<feature type="signal peptide" evidence="1">
    <location>
        <begin position="1"/>
        <end position="22"/>
    </location>
</feature>
<dbReference type="RefSeq" id="XP_020898737.1">
    <property type="nucleotide sequence ID" value="XM_021043078.2"/>
</dbReference>
<dbReference type="OrthoDB" id="5964340at2759"/>
<keyword evidence="4" id="KW-1185">Reference proteome</keyword>